<dbReference type="Proteomes" id="UP000596661">
    <property type="component" value="Chromosome 8"/>
</dbReference>
<evidence type="ECO:0000313" key="2">
    <source>
        <dbReference type="EnsemblPlants" id="cds.evm.model.08.421"/>
    </source>
</evidence>
<dbReference type="AlphaFoldDB" id="A0A803QB74"/>
<feature type="compositionally biased region" description="Basic and acidic residues" evidence="1">
    <location>
        <begin position="16"/>
        <end position="35"/>
    </location>
</feature>
<dbReference type="EnsemblPlants" id="evm.model.08.421">
    <property type="protein sequence ID" value="cds.evm.model.08.421"/>
    <property type="gene ID" value="evm.TU.08.421"/>
</dbReference>
<proteinExistence type="predicted"/>
<evidence type="ECO:0000256" key="1">
    <source>
        <dbReference type="SAM" id="MobiDB-lite"/>
    </source>
</evidence>
<sequence length="284" mass="32268">MAKDDESGENDSYDVGDDHQDVPKDDHQDVPKDDHEDMPEDDHQGMPADGDAKREEYLDEIDLMVIMARKLKISEDKLSLQEQFSLLMHKKIARMEAVTKALSTVGKTTHAALKNNTTGKANPENPKTYDLHKDKRKGKEEWTPRTIYPNIARYCKAKASDIAQFLYFSLTLSKSAEDWWKKLSPGLVQTGRSYRQCSRESLKKYIQHMMDTATKKVIDDMKMVALTLGITIGYLLWGELQRKRADSLSKFLSRAQGFINLEDAYAQAYGVLPAPSVNTFIAQT</sequence>
<dbReference type="EMBL" id="UZAU01000683">
    <property type="status" value="NOT_ANNOTATED_CDS"/>
    <property type="molecule type" value="Genomic_DNA"/>
</dbReference>
<feature type="region of interest" description="Disordered" evidence="1">
    <location>
        <begin position="1"/>
        <end position="53"/>
    </location>
</feature>
<dbReference type="Gramene" id="evm.model.08.421">
    <property type="protein sequence ID" value="cds.evm.model.08.421"/>
    <property type="gene ID" value="evm.TU.08.421"/>
</dbReference>
<evidence type="ECO:0008006" key="4">
    <source>
        <dbReference type="Google" id="ProtNLM"/>
    </source>
</evidence>
<organism evidence="2 3">
    <name type="scientific">Cannabis sativa</name>
    <name type="common">Hemp</name>
    <name type="synonym">Marijuana</name>
    <dbReference type="NCBI Taxonomy" id="3483"/>
    <lineage>
        <taxon>Eukaryota</taxon>
        <taxon>Viridiplantae</taxon>
        <taxon>Streptophyta</taxon>
        <taxon>Embryophyta</taxon>
        <taxon>Tracheophyta</taxon>
        <taxon>Spermatophyta</taxon>
        <taxon>Magnoliopsida</taxon>
        <taxon>eudicotyledons</taxon>
        <taxon>Gunneridae</taxon>
        <taxon>Pentapetalae</taxon>
        <taxon>rosids</taxon>
        <taxon>fabids</taxon>
        <taxon>Rosales</taxon>
        <taxon>Cannabaceae</taxon>
        <taxon>Cannabis</taxon>
    </lineage>
</organism>
<name>A0A803QB74_CANSA</name>
<reference evidence="2" key="1">
    <citation type="submission" date="2018-11" db="EMBL/GenBank/DDBJ databases">
        <authorList>
            <person name="Grassa J C."/>
        </authorList>
    </citation>
    <scope>NUCLEOTIDE SEQUENCE [LARGE SCALE GENOMIC DNA]</scope>
</reference>
<reference evidence="2" key="2">
    <citation type="submission" date="2021-03" db="UniProtKB">
        <authorList>
            <consortium name="EnsemblPlants"/>
        </authorList>
    </citation>
    <scope>IDENTIFICATION</scope>
</reference>
<feature type="compositionally biased region" description="Basic and acidic residues" evidence="1">
    <location>
        <begin position="127"/>
        <end position="136"/>
    </location>
</feature>
<protein>
    <recommendedName>
        <fullName evidence="4">Retrotransposon gag domain-containing protein</fullName>
    </recommendedName>
</protein>
<keyword evidence="3" id="KW-1185">Reference proteome</keyword>
<feature type="region of interest" description="Disordered" evidence="1">
    <location>
        <begin position="110"/>
        <end position="136"/>
    </location>
</feature>
<accession>A0A803QB74</accession>
<feature type="compositionally biased region" description="Acidic residues" evidence="1">
    <location>
        <begin position="1"/>
        <end position="15"/>
    </location>
</feature>
<evidence type="ECO:0000313" key="3">
    <source>
        <dbReference type="Proteomes" id="UP000596661"/>
    </source>
</evidence>